<dbReference type="InterPro" id="IPR018490">
    <property type="entry name" value="cNMP-bd_dom_sf"/>
</dbReference>
<reference evidence="18 19" key="1">
    <citation type="journal article" date="2022" name="Nat. Genet.">
        <title>Improved pea reference genome and pan-genome highlight genomic features and evolutionary characteristics.</title>
        <authorList>
            <person name="Yang T."/>
            <person name="Liu R."/>
            <person name="Luo Y."/>
            <person name="Hu S."/>
            <person name="Wang D."/>
            <person name="Wang C."/>
            <person name="Pandey M.K."/>
            <person name="Ge S."/>
            <person name="Xu Q."/>
            <person name="Li N."/>
            <person name="Li G."/>
            <person name="Huang Y."/>
            <person name="Saxena R.K."/>
            <person name="Ji Y."/>
            <person name="Li M."/>
            <person name="Yan X."/>
            <person name="He Y."/>
            <person name="Liu Y."/>
            <person name="Wang X."/>
            <person name="Xiang C."/>
            <person name="Varshney R.K."/>
            <person name="Ding H."/>
            <person name="Gao S."/>
            <person name="Zong X."/>
        </authorList>
    </citation>
    <scope>NUCLEOTIDE SEQUENCE [LARGE SCALE GENOMIC DNA]</scope>
    <source>
        <strain evidence="18 19">cv. Zhongwan 6</strain>
    </source>
</reference>
<feature type="repeat" description="ANK" evidence="14">
    <location>
        <begin position="594"/>
        <end position="626"/>
    </location>
</feature>
<evidence type="ECO:0000259" key="17">
    <source>
        <dbReference type="PROSITE" id="PS51490"/>
    </source>
</evidence>
<accession>A0A9D4WL01</accession>
<organism evidence="18 19">
    <name type="scientific">Pisum sativum</name>
    <name type="common">Garden pea</name>
    <name type="synonym">Lathyrus oleraceus</name>
    <dbReference type="NCBI Taxonomy" id="3888"/>
    <lineage>
        <taxon>Eukaryota</taxon>
        <taxon>Viridiplantae</taxon>
        <taxon>Streptophyta</taxon>
        <taxon>Embryophyta</taxon>
        <taxon>Tracheophyta</taxon>
        <taxon>Spermatophyta</taxon>
        <taxon>Magnoliopsida</taxon>
        <taxon>eudicotyledons</taxon>
        <taxon>Gunneridae</taxon>
        <taxon>Pentapetalae</taxon>
        <taxon>rosids</taxon>
        <taxon>fabids</taxon>
        <taxon>Fabales</taxon>
        <taxon>Fabaceae</taxon>
        <taxon>Papilionoideae</taxon>
        <taxon>50 kb inversion clade</taxon>
        <taxon>NPAAA clade</taxon>
        <taxon>Hologalegina</taxon>
        <taxon>IRL clade</taxon>
        <taxon>Fabeae</taxon>
        <taxon>Lathyrus</taxon>
    </lineage>
</organism>
<comment type="caution">
    <text evidence="18">The sequence shown here is derived from an EMBL/GenBank/DDBJ whole genome shotgun (WGS) entry which is preliminary data.</text>
</comment>
<dbReference type="InterPro" id="IPR014710">
    <property type="entry name" value="RmlC-like_jellyroll"/>
</dbReference>
<evidence type="ECO:0000256" key="13">
    <source>
        <dbReference type="ARBA" id="ARBA00023303"/>
    </source>
</evidence>
<feature type="transmembrane region" description="Helical" evidence="15">
    <location>
        <begin position="231"/>
        <end position="256"/>
    </location>
</feature>
<dbReference type="PROSITE" id="PS50297">
    <property type="entry name" value="ANK_REP_REGION"/>
    <property type="match status" value="2"/>
</dbReference>
<feature type="transmembrane region" description="Helical" evidence="15">
    <location>
        <begin position="72"/>
        <end position="89"/>
    </location>
</feature>
<dbReference type="PANTHER" id="PTHR45743:SF29">
    <property type="entry name" value="POTASSIUM CHANNEL"/>
    <property type="match status" value="1"/>
</dbReference>
<evidence type="ECO:0000256" key="5">
    <source>
        <dbReference type="ARBA" id="ARBA00022538"/>
    </source>
</evidence>
<keyword evidence="11 15" id="KW-0406">Ion transport</keyword>
<keyword evidence="5 15" id="KW-0633">Potassium transport</keyword>
<dbReference type="Pfam" id="PF12796">
    <property type="entry name" value="Ank_2"/>
    <property type="match status" value="2"/>
</dbReference>
<feature type="transmembrane region" description="Helical" evidence="15">
    <location>
        <begin position="109"/>
        <end position="128"/>
    </location>
</feature>
<proteinExistence type="inferred from homology"/>
<gene>
    <name evidence="18" type="ORF">KIW84_050991</name>
</gene>
<dbReference type="InterPro" id="IPR036770">
    <property type="entry name" value="Ankyrin_rpt-contain_sf"/>
</dbReference>
<keyword evidence="7 15" id="KW-0631">Potassium channel</keyword>
<dbReference type="InterPro" id="IPR002110">
    <property type="entry name" value="Ankyrin_rpt"/>
</dbReference>
<dbReference type="Gene3D" id="1.25.40.20">
    <property type="entry name" value="Ankyrin repeat-containing domain"/>
    <property type="match status" value="1"/>
</dbReference>
<dbReference type="Proteomes" id="UP001058974">
    <property type="component" value="Chromosome 5"/>
</dbReference>
<dbReference type="InterPro" id="IPR005821">
    <property type="entry name" value="Ion_trans_dom"/>
</dbReference>
<dbReference type="Gramene" id="Psat05G0099100-T1">
    <property type="protein sequence ID" value="KAI5403647.1"/>
    <property type="gene ID" value="KIW84_050991"/>
</dbReference>
<dbReference type="Gene3D" id="1.10.287.70">
    <property type="match status" value="1"/>
</dbReference>
<comment type="caution">
    <text evidence="15">Lacks conserved residue(s) required for the propagation of feature annotation.</text>
</comment>
<evidence type="ECO:0000256" key="14">
    <source>
        <dbReference type="PROSITE-ProRule" id="PRU00023"/>
    </source>
</evidence>
<evidence type="ECO:0000256" key="3">
    <source>
        <dbReference type="ARBA" id="ARBA00007929"/>
    </source>
</evidence>
<dbReference type="SUPFAM" id="SSF51206">
    <property type="entry name" value="cAMP-binding domain-like"/>
    <property type="match status" value="1"/>
</dbReference>
<dbReference type="SMART" id="SM00248">
    <property type="entry name" value="ANK"/>
    <property type="match status" value="5"/>
</dbReference>
<dbReference type="GO" id="GO:0034702">
    <property type="term" value="C:monoatomic ion channel complex"/>
    <property type="evidence" value="ECO:0007669"/>
    <property type="project" value="UniProtKB-KW"/>
</dbReference>
<dbReference type="PANTHER" id="PTHR45743">
    <property type="entry name" value="POTASSIUM CHANNEL AKT1"/>
    <property type="match status" value="1"/>
</dbReference>
<dbReference type="SUPFAM" id="SSF81324">
    <property type="entry name" value="Voltage-gated potassium channels"/>
    <property type="match status" value="1"/>
</dbReference>
<evidence type="ECO:0000256" key="4">
    <source>
        <dbReference type="ARBA" id="ARBA00022448"/>
    </source>
</evidence>
<evidence type="ECO:0000256" key="10">
    <source>
        <dbReference type="ARBA" id="ARBA00022989"/>
    </source>
</evidence>
<dbReference type="PROSITE" id="PS50088">
    <property type="entry name" value="ANK_REPEAT"/>
    <property type="match status" value="3"/>
</dbReference>
<dbReference type="SMART" id="SM00100">
    <property type="entry name" value="cNMP"/>
    <property type="match status" value="1"/>
</dbReference>
<dbReference type="Pfam" id="PF00520">
    <property type="entry name" value="Ion_trans"/>
    <property type="match status" value="2"/>
</dbReference>
<dbReference type="PROSITE" id="PS50042">
    <property type="entry name" value="CNMP_BINDING_3"/>
    <property type="match status" value="1"/>
</dbReference>
<dbReference type="AlphaFoldDB" id="A0A9D4WL01"/>
<keyword evidence="10 15" id="KW-1133">Transmembrane helix</keyword>
<feature type="transmembrane region" description="Helical" evidence="15">
    <location>
        <begin position="281"/>
        <end position="300"/>
    </location>
</feature>
<evidence type="ECO:0000256" key="9">
    <source>
        <dbReference type="ARBA" id="ARBA00022958"/>
    </source>
</evidence>
<dbReference type="Pfam" id="PF11834">
    <property type="entry name" value="KHA"/>
    <property type="match status" value="1"/>
</dbReference>
<evidence type="ECO:0000256" key="2">
    <source>
        <dbReference type="ARBA" id="ARBA00004413"/>
    </source>
</evidence>
<evidence type="ECO:0000256" key="1">
    <source>
        <dbReference type="ARBA" id="ARBA00004141"/>
    </source>
</evidence>
<dbReference type="PROSITE" id="PS51490">
    <property type="entry name" value="KHA"/>
    <property type="match status" value="1"/>
</dbReference>
<dbReference type="InterPro" id="IPR000595">
    <property type="entry name" value="cNMP-bd_dom"/>
</dbReference>
<keyword evidence="14" id="KW-0040">ANK repeat</keyword>
<dbReference type="GO" id="GO:0005249">
    <property type="term" value="F:voltage-gated potassium channel activity"/>
    <property type="evidence" value="ECO:0007669"/>
    <property type="project" value="UniProtKB-UniRule"/>
</dbReference>
<evidence type="ECO:0000313" key="18">
    <source>
        <dbReference type="EMBL" id="KAI5403647.1"/>
    </source>
</evidence>
<evidence type="ECO:0000256" key="11">
    <source>
        <dbReference type="ARBA" id="ARBA00023065"/>
    </source>
</evidence>
<evidence type="ECO:0000313" key="19">
    <source>
        <dbReference type="Proteomes" id="UP001058974"/>
    </source>
</evidence>
<evidence type="ECO:0000256" key="6">
    <source>
        <dbReference type="ARBA" id="ARBA00022692"/>
    </source>
</evidence>
<dbReference type="GO" id="GO:0005886">
    <property type="term" value="C:plasma membrane"/>
    <property type="evidence" value="ECO:0007669"/>
    <property type="project" value="UniProtKB-SubCell"/>
</dbReference>
<keyword evidence="8 15" id="KW-0851">Voltage-gated channel</keyword>
<keyword evidence="6 15" id="KW-0812">Transmembrane</keyword>
<evidence type="ECO:0000256" key="7">
    <source>
        <dbReference type="ARBA" id="ARBA00022826"/>
    </source>
</evidence>
<evidence type="ECO:0000256" key="12">
    <source>
        <dbReference type="ARBA" id="ARBA00023136"/>
    </source>
</evidence>
<dbReference type="EMBL" id="JAMSHJ010000005">
    <property type="protein sequence ID" value="KAI5403647.1"/>
    <property type="molecule type" value="Genomic_DNA"/>
</dbReference>
<sequence length="930" mass="105176">MMYKSVDNASFHERQIMNILEDDNYYNRLFDDDDGAASQYSIAGFPLPPLGGLAPRKHKLRRLIISPNNPRYRLWQIFLALLVFYSAWVSPFEFGFLNEPNKFLAIADNVVNCLFLVDIGLTFFVAYYDKSTYLLEDRFRQIARRYVRIWFPLDLVSSVPYEVVKKVTPRGVKSYGYFSMLRLWRLRRVGAMFARTRILDCALIICVKTLDLQFSMFSMFRLEKDRYYNYFWLRCFKLTCATLFVMHFAACIYFFIADNYVEDRSKTWLGLVSDVDNQSTVNLYITSLYWSIATLSSVGYGDLHPVNTREMIYCFLYCIVNVGFGSYLIGNMSNLVVNSTTRTMKYRDTVQAATKFAHRNRVPVHLEEQMLSHLLMKYRTDVEGVQQQEIIDSLPKAIRSSISYCLFYRLMDGVYLFEGVSKDLIFQLVTEMKAEYIPPKQDVVLDNEAPSDFYLFVTGGAELIKHDNGGEQVVGELNAGDLVGEVGVLCYRPHPYTARTKRLSQVLRLSRTAFLNLIYSSVGDGTVIMNNFLNHLRSSTVPGTDAILVDTEAMLARGKTDLPIGTYFAAIRNDNKMLEWLLRNGSDLTEADRNERTAMHVAASSGNEHGVTLLLKFGADPNIKDLDGNIPLWEAMIGGHKSVEKILIKYGANLSCAQAGYLAYSAAEKNSIELLKELIKHGVDVTKPNENGGSTALHAAVSEGNTEMVRLLLDQGADVDKKDDAGWTPRALAEHQGHEEIKLIFQNIKEKKEEVPDTPIPENGNLNVPYMGKFRSESIRPAVLGPKKSSLLPRPTPILGSQESLLSSHTHEELPWLDSHRRRRANTFHNSIFGMLSAANRRKKSFKVSESIVTTTENMNGLVARVTLSCPEKGEHGGKLSFLPKSLKELLDIGAKKFNISPTKILNKEGALIDDINLIRDGDHLIIASD</sequence>
<dbReference type="Gene3D" id="2.60.120.10">
    <property type="entry name" value="Jelly Rolls"/>
    <property type="match status" value="1"/>
</dbReference>
<dbReference type="Pfam" id="PF00027">
    <property type="entry name" value="cNMP_binding"/>
    <property type="match status" value="1"/>
</dbReference>
<comment type="domain">
    <text evidence="15">The segment S4 is probably the voltage-sensor and is characterized by a series of positively charged amino acids. The pore-forming region H5 is enclosed by the transmembrane segments S5 and S6 in the Shaker-type (1P/6TM) and contains the GYGD signature motif which seems to be involved in potassium selectivity.</text>
</comment>
<dbReference type="InterPro" id="IPR003938">
    <property type="entry name" value="K_chnl_volt-dep_EAG/ELK/ERG"/>
</dbReference>
<comment type="subunit">
    <text evidence="15">The potassium channel is composed of a homo- or heterotetrameric complex of pore-forming subunits.</text>
</comment>
<dbReference type="InterPro" id="IPR021789">
    <property type="entry name" value="KHA_dom"/>
</dbReference>
<feature type="domain" description="Cyclic nucleotide-binding" evidence="16">
    <location>
        <begin position="416"/>
        <end position="535"/>
    </location>
</feature>
<keyword evidence="19" id="KW-1185">Reference proteome</keyword>
<comment type="similarity">
    <text evidence="3 15">Belongs to the potassium channel family. Plant (TC 1.A.1.4) subfamily.</text>
</comment>
<evidence type="ECO:0000256" key="8">
    <source>
        <dbReference type="ARBA" id="ARBA00022882"/>
    </source>
</evidence>
<comment type="domain">
    <text evidence="15">The KHA domain (rich in hydrophobic and acidic residues) present in the C-terminal part is likely to be important for tetramerization.</text>
</comment>
<keyword evidence="12 15" id="KW-0472">Membrane</keyword>
<feature type="domain" description="KHA" evidence="17">
    <location>
        <begin position="865"/>
        <end position="930"/>
    </location>
</feature>
<dbReference type="SUPFAM" id="SSF48403">
    <property type="entry name" value="Ankyrin repeat"/>
    <property type="match status" value="1"/>
</dbReference>
<comment type="subcellular location">
    <subcellularLocation>
        <location evidence="2">Cell membrane</location>
        <topology evidence="2">Peripheral membrane protein</topology>
        <orientation evidence="2">Cytoplasmic side</orientation>
    </subcellularLocation>
    <subcellularLocation>
        <location evidence="1 15">Membrane</location>
        <topology evidence="1 15">Multi-pass membrane protein</topology>
    </subcellularLocation>
</comment>
<feature type="repeat" description="ANK" evidence="14">
    <location>
        <begin position="627"/>
        <end position="659"/>
    </location>
</feature>
<name>A0A9D4WL01_PEA</name>
<dbReference type="PRINTS" id="PR01463">
    <property type="entry name" value="EAGCHANLFMLY"/>
</dbReference>
<evidence type="ECO:0000256" key="15">
    <source>
        <dbReference type="RuleBase" id="RU369015"/>
    </source>
</evidence>
<keyword evidence="4 15" id="KW-0813">Transport</keyword>
<dbReference type="InterPro" id="IPR045319">
    <property type="entry name" value="KAT/AKT"/>
</dbReference>
<comment type="function">
    <text evidence="15">Potassium channel.</text>
</comment>
<keyword evidence="13 15" id="KW-0407">Ion channel</keyword>
<protein>
    <recommendedName>
        <fullName evidence="15">Potassium channel</fullName>
    </recommendedName>
</protein>
<dbReference type="CDD" id="cd00038">
    <property type="entry name" value="CAP_ED"/>
    <property type="match status" value="1"/>
</dbReference>
<feature type="transmembrane region" description="Helical" evidence="15">
    <location>
        <begin position="312"/>
        <end position="330"/>
    </location>
</feature>
<feature type="repeat" description="ANK" evidence="14">
    <location>
        <begin position="692"/>
        <end position="724"/>
    </location>
</feature>
<keyword evidence="9 15" id="KW-0630">Potassium</keyword>
<dbReference type="FunFam" id="2.60.120.10:FF:000074">
    <property type="entry name" value="Potassium channel KAT2"/>
    <property type="match status" value="1"/>
</dbReference>
<evidence type="ECO:0000259" key="16">
    <source>
        <dbReference type="PROSITE" id="PS50042"/>
    </source>
</evidence>